<feature type="transmembrane region" description="Helical" evidence="6">
    <location>
        <begin position="247"/>
        <end position="267"/>
    </location>
</feature>
<dbReference type="Gene3D" id="1.20.1740.10">
    <property type="entry name" value="Amino acid/polyamine transporter I"/>
    <property type="match status" value="1"/>
</dbReference>
<keyword evidence="4 6" id="KW-1133">Transmembrane helix</keyword>
<feature type="transmembrane region" description="Helical" evidence="6">
    <location>
        <begin position="372"/>
        <end position="391"/>
    </location>
</feature>
<gene>
    <name evidence="7" type="ORF">ACFQ16_27175</name>
</gene>
<keyword evidence="3 6" id="KW-0812">Transmembrane</keyword>
<feature type="transmembrane region" description="Helical" evidence="6">
    <location>
        <begin position="347"/>
        <end position="366"/>
    </location>
</feature>
<evidence type="ECO:0000313" key="7">
    <source>
        <dbReference type="EMBL" id="MFD0923443.1"/>
    </source>
</evidence>
<evidence type="ECO:0000256" key="5">
    <source>
        <dbReference type="ARBA" id="ARBA00023136"/>
    </source>
</evidence>
<dbReference type="EMBL" id="JBHTIW010000034">
    <property type="protein sequence ID" value="MFD0923443.1"/>
    <property type="molecule type" value="Genomic_DNA"/>
</dbReference>
<dbReference type="PANTHER" id="PTHR42770">
    <property type="entry name" value="AMINO ACID TRANSPORTER-RELATED"/>
    <property type="match status" value="1"/>
</dbReference>
<feature type="transmembrane region" description="Helical" evidence="6">
    <location>
        <begin position="403"/>
        <end position="422"/>
    </location>
</feature>
<reference evidence="8" key="1">
    <citation type="journal article" date="2019" name="Int. J. Syst. Evol. Microbiol.">
        <title>The Global Catalogue of Microorganisms (GCM) 10K type strain sequencing project: providing services to taxonomists for standard genome sequencing and annotation.</title>
        <authorList>
            <consortium name="The Broad Institute Genomics Platform"/>
            <consortium name="The Broad Institute Genome Sequencing Center for Infectious Disease"/>
            <person name="Wu L."/>
            <person name="Ma J."/>
        </authorList>
    </citation>
    <scope>NUCLEOTIDE SEQUENCE [LARGE SCALE GENOMIC DNA]</scope>
    <source>
        <strain evidence="8">CCUG 56401</strain>
    </source>
</reference>
<proteinExistence type="predicted"/>
<feature type="transmembrane region" description="Helical" evidence="6">
    <location>
        <begin position="287"/>
        <end position="313"/>
    </location>
</feature>
<feature type="transmembrane region" description="Helical" evidence="6">
    <location>
        <begin position="101"/>
        <end position="121"/>
    </location>
</feature>
<dbReference type="RefSeq" id="WP_345600689.1">
    <property type="nucleotide sequence ID" value="NZ_BAABLT010000013.1"/>
</dbReference>
<feature type="transmembrane region" description="Helical" evidence="6">
    <location>
        <begin position="428"/>
        <end position="444"/>
    </location>
</feature>
<dbReference type="PIRSF" id="PIRSF006060">
    <property type="entry name" value="AA_transporter"/>
    <property type="match status" value="1"/>
</dbReference>
<feature type="transmembrane region" description="Helical" evidence="6">
    <location>
        <begin position="24"/>
        <end position="47"/>
    </location>
</feature>
<dbReference type="Proteomes" id="UP001597018">
    <property type="component" value="Unassembled WGS sequence"/>
</dbReference>
<evidence type="ECO:0000313" key="8">
    <source>
        <dbReference type="Proteomes" id="UP001597018"/>
    </source>
</evidence>
<dbReference type="InterPro" id="IPR002293">
    <property type="entry name" value="AA/rel_permease1"/>
</dbReference>
<feature type="transmembrane region" description="Helical" evidence="6">
    <location>
        <begin position="133"/>
        <end position="154"/>
    </location>
</feature>
<keyword evidence="5 6" id="KW-0472">Membrane</keyword>
<dbReference type="InterPro" id="IPR050367">
    <property type="entry name" value="APC_superfamily"/>
</dbReference>
<sequence length="462" mass="47847">MSQTNEAVTSATGERSGPQRLPRVLTVFGGVLLTLSCITPASSLFIVVPPLVRSQGTGVVLTLVLGALVSLGVACCYSELGTRFPIAGGEYSIVARVLGRGAGWITFVMSLMVIVVVPPVIALGTADYLGAAVHLNTPATGAVVMLLATVTAVLDVRSNALVTGTFLGIEILAAALVAVFGFAHVHRSPGALVAPQIVDTAGHGTPFTLSVLLTGLAVGIFTFQGFGSAVYLSEELHRPERSVARTVIYSLLASAVIIVVPTAAVALGAPSLTDLANADFPAIVASWGGPVLSTFVSLSVAAAILNAVIVMVLQNARVLYASARDRAWPAPVNRALSRLHSRWKSPWVATLAVGLPGALLAGLVDIEALLDVTGVIVAVMYLLLAVAALRVRRLSGRGGWRMPLWPVPAAVTVAAIVLALVNQDTSDLLVTAGVVVLAGAYYALHLRTRGSTHWVMTDDIDT</sequence>
<evidence type="ECO:0000256" key="6">
    <source>
        <dbReference type="SAM" id="Phobius"/>
    </source>
</evidence>
<name>A0ABW3G025_9PSEU</name>
<evidence type="ECO:0000256" key="1">
    <source>
        <dbReference type="ARBA" id="ARBA00004651"/>
    </source>
</evidence>
<feature type="transmembrane region" description="Helical" evidence="6">
    <location>
        <begin position="166"/>
        <end position="185"/>
    </location>
</feature>
<keyword evidence="8" id="KW-1185">Reference proteome</keyword>
<accession>A0ABW3G025</accession>
<comment type="caution">
    <text evidence="7">The sequence shown here is derived from an EMBL/GenBank/DDBJ whole genome shotgun (WGS) entry which is preliminary data.</text>
</comment>
<feature type="transmembrane region" description="Helical" evidence="6">
    <location>
        <begin position="205"/>
        <end position="226"/>
    </location>
</feature>
<evidence type="ECO:0000256" key="3">
    <source>
        <dbReference type="ARBA" id="ARBA00022692"/>
    </source>
</evidence>
<dbReference type="Pfam" id="PF13520">
    <property type="entry name" value="AA_permease_2"/>
    <property type="match status" value="1"/>
</dbReference>
<feature type="transmembrane region" description="Helical" evidence="6">
    <location>
        <begin position="59"/>
        <end position="80"/>
    </location>
</feature>
<evidence type="ECO:0000256" key="4">
    <source>
        <dbReference type="ARBA" id="ARBA00022989"/>
    </source>
</evidence>
<dbReference type="PANTHER" id="PTHR42770:SF7">
    <property type="entry name" value="MEMBRANE PROTEIN"/>
    <property type="match status" value="1"/>
</dbReference>
<evidence type="ECO:0000256" key="2">
    <source>
        <dbReference type="ARBA" id="ARBA00022475"/>
    </source>
</evidence>
<protein>
    <submittedName>
        <fullName evidence="7">APC family permease</fullName>
    </submittedName>
</protein>
<comment type="subcellular location">
    <subcellularLocation>
        <location evidence="1">Cell membrane</location>
        <topology evidence="1">Multi-pass membrane protein</topology>
    </subcellularLocation>
</comment>
<keyword evidence="2" id="KW-1003">Cell membrane</keyword>
<organism evidence="7 8">
    <name type="scientific">Saccharopolyspora rosea</name>
    <dbReference type="NCBI Taxonomy" id="524884"/>
    <lineage>
        <taxon>Bacteria</taxon>
        <taxon>Bacillati</taxon>
        <taxon>Actinomycetota</taxon>
        <taxon>Actinomycetes</taxon>
        <taxon>Pseudonocardiales</taxon>
        <taxon>Pseudonocardiaceae</taxon>
        <taxon>Saccharopolyspora</taxon>
    </lineage>
</organism>